<dbReference type="Pfam" id="PF23283">
    <property type="entry name" value="D8C_UMOD"/>
    <property type="match status" value="1"/>
</dbReference>
<dbReference type="InterPro" id="IPR057774">
    <property type="entry name" value="D8C_UMOD/GP2/OIT3-like"/>
</dbReference>
<name>A0A7D9M957_PARCT</name>
<dbReference type="AlphaFoldDB" id="A0A7D9M957"/>
<feature type="non-terminal residue" evidence="4">
    <location>
        <position position="1"/>
    </location>
</feature>
<evidence type="ECO:0000313" key="5">
    <source>
        <dbReference type="Proteomes" id="UP001152795"/>
    </source>
</evidence>
<protein>
    <recommendedName>
        <fullName evidence="3">UMOD/GP2/OIT3-like D8C domain-containing protein</fullName>
    </recommendedName>
</protein>
<dbReference type="PANTHER" id="PTHR36191:SF4">
    <property type="entry name" value="VWFD DOMAIN-CONTAINING PROTEIN"/>
    <property type="match status" value="1"/>
</dbReference>
<proteinExistence type="predicted"/>
<feature type="non-terminal residue" evidence="4">
    <location>
        <position position="136"/>
    </location>
</feature>
<feature type="domain" description="UMOD/GP2/OIT3-like D8C" evidence="3">
    <location>
        <begin position="65"/>
        <end position="134"/>
    </location>
</feature>
<dbReference type="Proteomes" id="UP001152795">
    <property type="component" value="Unassembled WGS sequence"/>
</dbReference>
<evidence type="ECO:0000256" key="2">
    <source>
        <dbReference type="ARBA" id="ARBA00023157"/>
    </source>
</evidence>
<keyword evidence="1" id="KW-0732">Signal</keyword>
<sequence length="136" mass="15136">QVGKNNANGPCSRNNYTTLNDTRRNIAYNETTDLCDRDLIKNGAWYRFQSTAGNEMLPEKNPGIGRCGTNIPIWMNGKHPTVDYVVTNVTACAQQQLPVVSTCYAEYNIKVVKCGSFFLYELKPPDQCNLAYCAAA</sequence>
<gene>
    <name evidence="4" type="ORF">PACLA_8A045549</name>
</gene>
<evidence type="ECO:0000313" key="4">
    <source>
        <dbReference type="EMBL" id="CAB4044839.1"/>
    </source>
</evidence>
<reference evidence="4" key="1">
    <citation type="submission" date="2020-04" db="EMBL/GenBank/DDBJ databases">
        <authorList>
            <person name="Alioto T."/>
            <person name="Alioto T."/>
            <person name="Gomez Garrido J."/>
        </authorList>
    </citation>
    <scope>NUCLEOTIDE SEQUENCE</scope>
    <source>
        <strain evidence="4">A484AB</strain>
    </source>
</reference>
<evidence type="ECO:0000259" key="3">
    <source>
        <dbReference type="Pfam" id="PF23283"/>
    </source>
</evidence>
<dbReference type="EMBL" id="CACRXK020036494">
    <property type="protein sequence ID" value="CAB4044839.1"/>
    <property type="molecule type" value="Genomic_DNA"/>
</dbReference>
<comment type="caution">
    <text evidence="4">The sequence shown here is derived from an EMBL/GenBank/DDBJ whole genome shotgun (WGS) entry which is preliminary data.</text>
</comment>
<keyword evidence="5" id="KW-1185">Reference proteome</keyword>
<accession>A0A7D9M957</accession>
<dbReference type="PANTHER" id="PTHR36191">
    <property type="entry name" value="ENDO/EXONUCLEASE/PHOSPHATASE DOMAIN-CONTAINING PROTEIN-RELATED"/>
    <property type="match status" value="1"/>
</dbReference>
<organism evidence="4 5">
    <name type="scientific">Paramuricea clavata</name>
    <name type="common">Red gorgonian</name>
    <name type="synonym">Violescent sea-whip</name>
    <dbReference type="NCBI Taxonomy" id="317549"/>
    <lineage>
        <taxon>Eukaryota</taxon>
        <taxon>Metazoa</taxon>
        <taxon>Cnidaria</taxon>
        <taxon>Anthozoa</taxon>
        <taxon>Octocorallia</taxon>
        <taxon>Malacalcyonacea</taxon>
        <taxon>Plexauridae</taxon>
        <taxon>Paramuricea</taxon>
    </lineage>
</organism>
<evidence type="ECO:0000256" key="1">
    <source>
        <dbReference type="ARBA" id="ARBA00022729"/>
    </source>
</evidence>
<dbReference type="OrthoDB" id="5945417at2759"/>
<keyword evidence="2" id="KW-1015">Disulfide bond</keyword>